<dbReference type="InterPro" id="IPR011009">
    <property type="entry name" value="Kinase-like_dom_sf"/>
</dbReference>
<comment type="subcellular location">
    <subcellularLocation>
        <location evidence="1">Membrane</location>
        <topology evidence="1">Multi-pass membrane protein</topology>
    </subcellularLocation>
</comment>
<dbReference type="PROSITE" id="PS50290">
    <property type="entry name" value="PI3_4_KINASE_3"/>
    <property type="match status" value="1"/>
</dbReference>
<dbReference type="GO" id="GO:0004672">
    <property type="term" value="F:protein kinase activity"/>
    <property type="evidence" value="ECO:0007669"/>
    <property type="project" value="UniProtKB-ARBA"/>
</dbReference>
<feature type="domain" description="Major facilitator superfamily (MFS) profile" evidence="11">
    <location>
        <begin position="3778"/>
        <end position="4226"/>
    </location>
</feature>
<dbReference type="InterPro" id="IPR011989">
    <property type="entry name" value="ARM-like"/>
</dbReference>
<dbReference type="FunCoup" id="A0A139WGL8">
    <property type="interactions" value="1176"/>
</dbReference>
<dbReference type="PROSITE" id="PS00217">
    <property type="entry name" value="SUGAR_TRANSPORT_2"/>
    <property type="match status" value="1"/>
</dbReference>
<dbReference type="FunFam" id="1.20.1250.20:FF:000249">
    <property type="entry name" value="facilitated trehalose transporter Tret1"/>
    <property type="match status" value="1"/>
</dbReference>
<dbReference type="InterPro" id="IPR005828">
    <property type="entry name" value="MFS_sugar_transport-like"/>
</dbReference>
<dbReference type="PROSITE" id="PS50850">
    <property type="entry name" value="MFS"/>
    <property type="match status" value="1"/>
</dbReference>
<keyword evidence="14" id="KW-1185">Reference proteome</keyword>
<reference evidence="13 14" key="1">
    <citation type="journal article" date="2008" name="Nature">
        <title>The genome of the model beetle and pest Tribolium castaneum.</title>
        <authorList>
            <consortium name="Tribolium Genome Sequencing Consortium"/>
            <person name="Richards S."/>
            <person name="Gibbs R.A."/>
            <person name="Weinstock G.M."/>
            <person name="Brown S.J."/>
            <person name="Denell R."/>
            <person name="Beeman R.W."/>
            <person name="Gibbs R."/>
            <person name="Beeman R.W."/>
            <person name="Brown S.J."/>
            <person name="Bucher G."/>
            <person name="Friedrich M."/>
            <person name="Grimmelikhuijzen C.J."/>
            <person name="Klingler M."/>
            <person name="Lorenzen M."/>
            <person name="Richards S."/>
            <person name="Roth S."/>
            <person name="Schroder R."/>
            <person name="Tautz D."/>
            <person name="Zdobnov E.M."/>
            <person name="Muzny D."/>
            <person name="Gibbs R.A."/>
            <person name="Weinstock G.M."/>
            <person name="Attaway T."/>
            <person name="Bell S."/>
            <person name="Buhay C.J."/>
            <person name="Chandrabose M.N."/>
            <person name="Chavez D."/>
            <person name="Clerk-Blankenburg K.P."/>
            <person name="Cree A."/>
            <person name="Dao M."/>
            <person name="Davis C."/>
            <person name="Chacko J."/>
            <person name="Dinh H."/>
            <person name="Dugan-Rocha S."/>
            <person name="Fowler G."/>
            <person name="Garner T.T."/>
            <person name="Garnes J."/>
            <person name="Gnirke A."/>
            <person name="Hawes A."/>
            <person name="Hernandez J."/>
            <person name="Hines S."/>
            <person name="Holder M."/>
            <person name="Hume J."/>
            <person name="Jhangiani S.N."/>
            <person name="Joshi V."/>
            <person name="Khan Z.M."/>
            <person name="Jackson L."/>
            <person name="Kovar C."/>
            <person name="Kowis A."/>
            <person name="Lee S."/>
            <person name="Lewis L.R."/>
            <person name="Margolis J."/>
            <person name="Morgan M."/>
            <person name="Nazareth L.V."/>
            <person name="Nguyen N."/>
            <person name="Okwuonu G."/>
            <person name="Parker D."/>
            <person name="Richards S."/>
            <person name="Ruiz S.J."/>
            <person name="Santibanez J."/>
            <person name="Savard J."/>
            <person name="Scherer S.E."/>
            <person name="Schneider B."/>
            <person name="Sodergren E."/>
            <person name="Tautz D."/>
            <person name="Vattahil S."/>
            <person name="Villasana D."/>
            <person name="White C.S."/>
            <person name="Wright R."/>
            <person name="Park Y."/>
            <person name="Beeman R.W."/>
            <person name="Lord J."/>
            <person name="Oppert B."/>
            <person name="Lorenzen M."/>
            <person name="Brown S."/>
            <person name="Wang L."/>
            <person name="Savard J."/>
            <person name="Tautz D."/>
            <person name="Richards S."/>
            <person name="Weinstock G."/>
            <person name="Gibbs R.A."/>
            <person name="Liu Y."/>
            <person name="Worley K."/>
            <person name="Weinstock G."/>
            <person name="Elsik C.G."/>
            <person name="Reese J.T."/>
            <person name="Elhaik E."/>
            <person name="Landan G."/>
            <person name="Graur D."/>
            <person name="Arensburger P."/>
            <person name="Atkinson P."/>
            <person name="Beeman R.W."/>
            <person name="Beidler J."/>
            <person name="Brown S.J."/>
            <person name="Demuth J.P."/>
            <person name="Drury D.W."/>
            <person name="Du Y.Z."/>
            <person name="Fujiwara H."/>
            <person name="Lorenzen M."/>
            <person name="Maselli V."/>
            <person name="Osanai M."/>
            <person name="Park Y."/>
            <person name="Robertson H.M."/>
            <person name="Tu Z."/>
            <person name="Wang J.J."/>
            <person name="Wang S."/>
            <person name="Richards S."/>
            <person name="Song H."/>
            <person name="Zhang L."/>
            <person name="Sodergren E."/>
            <person name="Werner D."/>
            <person name="Stanke M."/>
            <person name="Morgenstern B."/>
            <person name="Solovyev V."/>
            <person name="Kosarev P."/>
            <person name="Brown G."/>
            <person name="Chen H.C."/>
            <person name="Ermolaeva O."/>
            <person name="Hlavina W."/>
            <person name="Kapustin Y."/>
            <person name="Kiryutin B."/>
            <person name="Kitts P."/>
            <person name="Maglott D."/>
            <person name="Pruitt K."/>
            <person name="Sapojnikov V."/>
            <person name="Souvorov A."/>
            <person name="Mackey A.J."/>
            <person name="Waterhouse R.M."/>
            <person name="Wyder S."/>
            <person name="Zdobnov E.M."/>
            <person name="Zdobnov E.M."/>
            <person name="Wyder S."/>
            <person name="Kriventseva E.V."/>
            <person name="Kadowaki T."/>
            <person name="Bork P."/>
            <person name="Aranda M."/>
            <person name="Bao R."/>
            <person name="Beermann A."/>
            <person name="Berns N."/>
            <person name="Bolognesi R."/>
            <person name="Bonneton F."/>
            <person name="Bopp D."/>
            <person name="Brown S.J."/>
            <person name="Bucher G."/>
            <person name="Butts T."/>
            <person name="Chaumot A."/>
            <person name="Denell R.E."/>
            <person name="Ferrier D.E."/>
            <person name="Friedrich M."/>
            <person name="Gordon C.M."/>
            <person name="Jindra M."/>
            <person name="Klingler M."/>
            <person name="Lan Q."/>
            <person name="Lattorff H.M."/>
            <person name="Laudet V."/>
            <person name="von Levetsow C."/>
            <person name="Liu Z."/>
            <person name="Lutz R."/>
            <person name="Lynch J.A."/>
            <person name="da Fonseca R.N."/>
            <person name="Posnien N."/>
            <person name="Reuter R."/>
            <person name="Roth S."/>
            <person name="Savard J."/>
            <person name="Schinko J.B."/>
            <person name="Schmitt C."/>
            <person name="Schoppmeier M."/>
            <person name="Schroder R."/>
            <person name="Shippy T.D."/>
            <person name="Simonnet F."/>
            <person name="Marques-Souza H."/>
            <person name="Tautz D."/>
            <person name="Tomoyasu Y."/>
            <person name="Trauner J."/>
            <person name="Van der Zee M."/>
            <person name="Vervoort M."/>
            <person name="Wittkopp N."/>
            <person name="Wimmer E.A."/>
            <person name="Yang X."/>
            <person name="Jones A.K."/>
            <person name="Sattelle D.B."/>
            <person name="Ebert P.R."/>
            <person name="Nelson D."/>
            <person name="Scott J.G."/>
            <person name="Beeman R.W."/>
            <person name="Muthukrishnan S."/>
            <person name="Kramer K.J."/>
            <person name="Arakane Y."/>
            <person name="Beeman R.W."/>
            <person name="Zhu Q."/>
            <person name="Hogenkamp D."/>
            <person name="Dixit R."/>
            <person name="Oppert B."/>
            <person name="Jiang H."/>
            <person name="Zou Z."/>
            <person name="Marshall J."/>
            <person name="Elpidina E."/>
            <person name="Vinokurov K."/>
            <person name="Oppert C."/>
            <person name="Zou Z."/>
            <person name="Evans J."/>
            <person name="Lu Z."/>
            <person name="Zhao P."/>
            <person name="Sumathipala N."/>
            <person name="Altincicek B."/>
            <person name="Vilcinskas A."/>
            <person name="Williams M."/>
            <person name="Hultmark D."/>
            <person name="Hetru C."/>
            <person name="Jiang H."/>
            <person name="Grimmelikhuijzen C.J."/>
            <person name="Hauser F."/>
            <person name="Cazzamali G."/>
            <person name="Williamson M."/>
            <person name="Park Y."/>
            <person name="Li B."/>
            <person name="Tanaka Y."/>
            <person name="Predel R."/>
            <person name="Neupert S."/>
            <person name="Schachtner J."/>
            <person name="Verleyen P."/>
            <person name="Raible F."/>
            <person name="Bork P."/>
            <person name="Friedrich M."/>
            <person name="Walden K.K."/>
            <person name="Robertson H.M."/>
            <person name="Angeli S."/>
            <person name="Foret S."/>
            <person name="Bucher G."/>
            <person name="Schuetz S."/>
            <person name="Maleszka R."/>
            <person name="Wimmer E.A."/>
            <person name="Beeman R.W."/>
            <person name="Lorenzen M."/>
            <person name="Tomoyasu Y."/>
            <person name="Miller S.C."/>
            <person name="Grossmann D."/>
            <person name="Bucher G."/>
        </authorList>
    </citation>
    <scope>NUCLEOTIDE SEQUENCE [LARGE SCALE GENOMIC DNA]</scope>
    <source>
        <strain evidence="13 14">Georgia GA2</strain>
    </source>
</reference>
<reference evidence="13 14" key="2">
    <citation type="journal article" date="2010" name="Nucleic Acids Res.">
        <title>BeetleBase in 2010: revisions to provide comprehensive genomic information for Tribolium castaneum.</title>
        <authorList>
            <person name="Kim H.S."/>
            <person name="Murphy T."/>
            <person name="Xia J."/>
            <person name="Caragea D."/>
            <person name="Park Y."/>
            <person name="Beeman R.W."/>
            <person name="Lorenzen M.D."/>
            <person name="Butcher S."/>
            <person name="Manak J.R."/>
            <person name="Brown S.J."/>
        </authorList>
    </citation>
    <scope>GENOME REANNOTATION</scope>
    <source>
        <strain evidence="13 14">Georgia GA2</strain>
    </source>
</reference>
<gene>
    <name evidence="13" type="primary">AUGUSTUS-3.0.2_33331</name>
    <name evidence="13" type="ORF">TcasGA2_TC033331</name>
</gene>
<feature type="domain" description="PI3K/PI4K catalytic" evidence="10">
    <location>
        <begin position="3437"/>
        <end position="3745"/>
    </location>
</feature>
<keyword evidence="3 9" id="KW-0812">Transmembrane</keyword>
<dbReference type="InterPro" id="IPR011990">
    <property type="entry name" value="TPR-like_helical_dom_sf"/>
</dbReference>
<evidence type="ECO:0000256" key="3">
    <source>
        <dbReference type="ARBA" id="ARBA00022692"/>
    </source>
</evidence>
<dbReference type="Proteomes" id="UP000007266">
    <property type="component" value="Linkage group 6"/>
</dbReference>
<dbReference type="GO" id="GO:0005634">
    <property type="term" value="C:nucleus"/>
    <property type="evidence" value="ECO:0000318"/>
    <property type="project" value="GO_Central"/>
</dbReference>
<dbReference type="GO" id="GO:0140861">
    <property type="term" value="P:DNA repair-dependent chromatin remodeling"/>
    <property type="evidence" value="ECO:0000318"/>
    <property type="project" value="GO_Central"/>
</dbReference>
<feature type="transmembrane region" description="Helical" evidence="9">
    <location>
        <begin position="4068"/>
        <end position="4088"/>
    </location>
</feature>
<feature type="transmembrane region" description="Helical" evidence="9">
    <location>
        <begin position="3847"/>
        <end position="3867"/>
    </location>
</feature>
<dbReference type="PANTHER" id="PTHR11139">
    <property type="entry name" value="ATAXIA TELANGIECTASIA MUTATED ATM -RELATED"/>
    <property type="match status" value="1"/>
</dbReference>
<evidence type="ECO:0000256" key="8">
    <source>
        <dbReference type="SAM" id="MobiDB-lite"/>
    </source>
</evidence>
<feature type="transmembrane region" description="Helical" evidence="9">
    <location>
        <begin position="3817"/>
        <end position="3835"/>
    </location>
</feature>
<feature type="transmembrane region" description="Helical" evidence="9">
    <location>
        <begin position="4033"/>
        <end position="4056"/>
    </location>
</feature>
<feature type="domain" description="FAT" evidence="12">
    <location>
        <begin position="2623"/>
        <end position="3186"/>
    </location>
</feature>
<dbReference type="PANTHER" id="PTHR11139:SF1">
    <property type="entry name" value="TRANSFORMATION_TRANSCRIPTION DOMAIN-ASSOCIATED PROTEIN"/>
    <property type="match status" value="1"/>
</dbReference>
<dbReference type="SUPFAM" id="SSF48371">
    <property type="entry name" value="ARM repeat"/>
    <property type="match status" value="3"/>
</dbReference>
<dbReference type="PROSITE" id="PS50005">
    <property type="entry name" value="TPR"/>
    <property type="match status" value="1"/>
</dbReference>
<dbReference type="InterPro" id="IPR005829">
    <property type="entry name" value="Sugar_transporter_CS"/>
</dbReference>
<feature type="transmembrane region" description="Helical" evidence="9">
    <location>
        <begin position="4174"/>
        <end position="4192"/>
    </location>
</feature>
<dbReference type="GO" id="GO:0000124">
    <property type="term" value="C:SAGA complex"/>
    <property type="evidence" value="ECO:0000318"/>
    <property type="project" value="GO_Central"/>
</dbReference>
<dbReference type="InterPro" id="IPR016024">
    <property type="entry name" value="ARM-type_fold"/>
</dbReference>
<dbReference type="InterPro" id="IPR020846">
    <property type="entry name" value="MFS_dom"/>
</dbReference>
<accession>A0A139WGL8</accession>
<evidence type="ECO:0000256" key="5">
    <source>
        <dbReference type="ARBA" id="ARBA00023136"/>
    </source>
</evidence>
<evidence type="ECO:0000259" key="12">
    <source>
        <dbReference type="PROSITE" id="PS51189"/>
    </source>
</evidence>
<dbReference type="STRING" id="7070.A0A139WGL8"/>
<dbReference type="Pfam" id="PF00083">
    <property type="entry name" value="Sugar_tr"/>
    <property type="match status" value="1"/>
</dbReference>
<evidence type="ECO:0000313" key="14">
    <source>
        <dbReference type="Proteomes" id="UP000007266"/>
    </source>
</evidence>
<dbReference type="GO" id="GO:0035267">
    <property type="term" value="C:NuA4 histone acetyltransferase complex"/>
    <property type="evidence" value="ECO:0000318"/>
    <property type="project" value="GO_Central"/>
</dbReference>
<dbReference type="InterPro" id="IPR019734">
    <property type="entry name" value="TPR_rpt"/>
</dbReference>
<keyword evidence="7" id="KW-0802">TPR repeat</keyword>
<evidence type="ECO:0000256" key="7">
    <source>
        <dbReference type="PROSITE-ProRule" id="PRU00339"/>
    </source>
</evidence>
<dbReference type="InterPro" id="IPR050517">
    <property type="entry name" value="DDR_Repair_Kinase"/>
</dbReference>
<evidence type="ECO:0000259" key="10">
    <source>
        <dbReference type="PROSITE" id="PS50290"/>
    </source>
</evidence>
<name>A0A139WGL8_TRICA</name>
<dbReference type="InterPro" id="IPR046807">
    <property type="entry name" value="Tra1_central"/>
</dbReference>
<keyword evidence="5 9" id="KW-0472">Membrane</keyword>
<dbReference type="GO" id="GO:0016020">
    <property type="term" value="C:membrane"/>
    <property type="evidence" value="ECO:0007669"/>
    <property type="project" value="UniProtKB-SubCell"/>
</dbReference>
<evidence type="ECO:0000256" key="1">
    <source>
        <dbReference type="ARBA" id="ARBA00004141"/>
    </source>
</evidence>
<keyword evidence="6" id="KW-0325">Glycoprotein</keyword>
<dbReference type="Pfam" id="PF02259">
    <property type="entry name" value="FAT"/>
    <property type="match status" value="1"/>
</dbReference>
<organism evidence="13 14">
    <name type="scientific">Tribolium castaneum</name>
    <name type="common">Red flour beetle</name>
    <dbReference type="NCBI Taxonomy" id="7070"/>
    <lineage>
        <taxon>Eukaryota</taxon>
        <taxon>Metazoa</taxon>
        <taxon>Ecdysozoa</taxon>
        <taxon>Arthropoda</taxon>
        <taxon>Hexapoda</taxon>
        <taxon>Insecta</taxon>
        <taxon>Pterygota</taxon>
        <taxon>Neoptera</taxon>
        <taxon>Endopterygota</taxon>
        <taxon>Coleoptera</taxon>
        <taxon>Polyphaga</taxon>
        <taxon>Cucujiformia</taxon>
        <taxon>Tenebrionidae</taxon>
        <taxon>Tenebrionidae incertae sedis</taxon>
        <taxon>Tribolium</taxon>
    </lineage>
</organism>
<evidence type="ECO:0000256" key="4">
    <source>
        <dbReference type="ARBA" id="ARBA00022989"/>
    </source>
</evidence>
<sequence length="4252" mass="485581">MQSSSSTMAGIDPHTTQMNQFRSYVTMLGDANCKDVLKLKATQEISKNFEIILSSSLYQSFLDHSVKIFLKILQEGDPHFIAEYNIQQVRKLILEMLYRLPTNDLLRPYVKSILSLMLRLLEIDNEENVLICLKIIIELHKQYRPAFNPEIQHFLQFVKSIYSDLPNHMDKIFEPRAPIKVNNLNELNIEELLKETFTMTTIQTEKKNKDDTLVTYYLIPKAVLSLKVLQELPIIVVLMYQLYKQSVHQDVSDFIPLIMKTITLQPSPEQRQAPTFNKEIFVDFMGAQVKTLSFLAYIIKFYLEHVQSHSAMMVQGMLGLLMLCPMEVAHLRRELLIAARHILATDLRNRFVPHMEKLFDEDVLLGRGWTTHESLRPLAYSTLADLVHHVRQQLPLSDLTRAVHLFSKNVHDDTLATTIQTMSCKLLLNLVDCIRARSEAENSTEGRELLMRMLEVFVVKFKTIAKIQLPILTAKCKQQQQKTQVEIKTEDGAANPAEVLENALATTQNRAEQKEEKSKFGFPQNNNYNVADYHSLVKTLVCGVKTITWGCSACKSSSSHSLVATKHFQPHETLVFVRLVKWALKALDIYTLYPGPQVTGPQRINQQNERNKEEKVVLEHFSGVFSMMNPQTFHEIFSTTIEYLVERVYKNPTLQTVPNTLLANPATSPIFATVLVEYLLERMEEMGSNLERSNLYLKLFKLVFGSVSLFPQENENMLRPHLHQIVNRSMELAMSAKEPYNYFLLLRALFRSIGGGSHDLLYQEFLPLLPNLLEGLNRLQSGLHKQHMKDLFVELCLTVPVRLSSLLPYLPMLMDPLVSALNGSHILISQGLRTLELCVDNLQHDFLYEHIQPVRADLMQALWRTLRNNDQVAQVAFKVLGKFGGGNRKMMIEPQKLDYVSSDYDPPAIIAKFYDQDKTIEFPVQKIIETAFNALKQSNTDSFYRKQAWEVINYYLTASRNLSDDKNTLINLFLHSTFQDPKTIPQVKGSVYKSIYKQARETHQTALTGMFVAAAIKELRQPVVALMVAVVRHYTMVAVAQQSGAFACTPKHNEQVALDPLVLVDALAVIMGHEEKELCKPGHVGLVLILDTASTLLGSKEMACRLPLIEYLSEKMCALCYERAWYAKLGGCIAISFMFERCARKWVYEHMFTFLKALLFVMMDLTGEVSSGALDMAKNNLEKMLNVCVTEPPKGADQETRDLQKKALHEVTHELVRQVTSPHTMVREQSMHSLRLLAEKQNKSVTSVMEPFKEVLADMVPPTKHLLKHQPAIAQMGLMDGNQFCTTLNPRLFTIDLSIKEHNLFILDLLSLCNSEDVKLNTFSCYKNITNFIPLRKSALRVLAACHYLEEVREQIFQVLYKALEKPNAELQQTAFECMRDFIAGYQVNKDLVYQTIKPFLLTLGDAKNLTLNGVKMLSYLTQLFPLNFNESLCEQLLELLKQLLENLTNSHKVSTGVSKKGDEEQKIVTIIGIFHQTPAASSKFINQLCQLILQTEQAMLIEASSPFREVLMKFLLRYPGDTLDMFLDDTYVKDKQFSRYLEFLIKHKEGKSFRDYIQTSMVKRLIQMALANVHVNYTLSEQERNELQYQSIRIISLLIKSDDQWLSEQQELVEALKQIWCDDAYQERHKSVDNLEYPHWKEPKLLVKILLHYFCYHPNNVDLLFQLLRCLCHRFIPEFQFLKDFLANTVAQNYTVEWKRSAFFRFVKLFPTNSMSQELKSKVLQFILIPCFAVSFEKGETNKLVGGPPMPYQDSPDNVVSVFINKLIDPDNPFPTADCVRIALLQFSCLLVEQASPHIHDHNKTQSSKLRRLMTFAWPCLLVENCFDPATRYHGHLLLSHIIDKFAIHRKIILQVFHSLLKAHALEARNVVRQALEILTPSMPLRMEEGNTMLTHWTKKIIVDEGHSMQQLFHILQLVVKHYKVYYPVRHHLVQHMVNSIQRLGFSPTATLEHRKLAVELAEVIIKWELYGIKEEGDCDGVENVATKRPNDDAIETQRKRLAVSQPSTSYSPTPVVKQEPGINKPIDRVHIDTVLNFLLRLACQVNDSAPQNPANPTVSSPGELLSRRCVILLKTALKPDLWPQPIDLKLAFFDKILLTIEGPSPNIGNVCTALELLTYLLTVLKKEQILASFKPLQRGLGACITSTNNKIIKLVHGLLTKLMALFPTERSSTTVCKYEELEILYSTVGKVIFEGLNNYETNAQANSSSLFGTMMILKAACANNHSYIDLLITPFMRVLHRLAKEHLQPTSTEYAAINSELLILSLDLVKTRVVVMGVDMRKTFIGTILVGLIEKTQDIKVMKAITKMLEEWMKCKNVVTLNQAPSLREKSILLGKMMQYVEKRFPEDADLNAQFLELVSYVYTDINLKTTELTSKLEPAFLAGLRCNQPHIRAKFFKIFDESMRRRLHDRLLYIVCSQNWEAIGQHYWIKQCIELLLVTAVPDTSIQMAHESSILPSITSVINSAEKREEFSSMQVDNPNFYTSTEIKEEVLDLDLSNVESNPPIEEKPIDRAETISKMIKKHYEFIEISRNVTTDQFLLAASQLCHMDTSLAEQVWLQFFPRIWEILEQDQRNVLVQEILPFITSGTHIIQKDCHPSAINTFVEALSRCNPPIQIAPPLMKYLGKSHNLWHRMALGLEQMAFDPASAKATNASCYDFETDQSKNELLDSLGELYSLLCEEDLWAGLWLKHAHYKETSIAIAYEQHGFFEQAQGAYESAMAKHKQDNSMGPVPTHTQREVLLWTERWIRCTKELNEWNILMEYAKNGVYDPYLLLESAWRIPNWDIMKEVLSNVEYNCPKELGWKITMYGGFLLICQPEESKPLKFVERYVESASALCLNEWRRLPHIVSHIHLPYLQAAQQIMELQEAYQIHKGLLQGHQNSLHDMKAIVKTWRNRLPVIADDLTHWNDIFTWRQHHYQVIVNHYESIRDTTNTNSMLGIHASAQSIIHFGKIARKHKLVNVCLESLNRIYSIKSVPIVDCYQKIRQQVKCYLQLASMNNKNELQEGLEVINNTNVKYFAKELTAEIYALKGMIYHLSNKSDEANKSFSAAVQMHDTSIKAWALYGDYLEQVFTRDSRQINLGVNAMACFLHACRHQNESKARKYLAKVLWLLSYDDENSSLMDALDKYSVGVPPILWLPWTPQLLNCLVQYEGHVILNLLCQVGRMFPQAVYFPIRTLYLTLRTATARKTNTVQQQPQDQTDTQNNQQESGNTATITTSETSSIKATPAMIRCSKIMKMQRDIHTTALSSLEGIANQMEWFRENWYEEVLRQLRQGLTKCYAIAFENRESVNEAKITPHILNFVKKLMSTFGIGVENIGSVVTFNSAASESLARRAEATYQDPVFKEMKQDFTKDFDFSQTNSMRLHTLIFKLKKWIKILDNRSKMLLQSFLIEEKCRFLSNFTLKTAEVEIPGEFLLPKHNHYYVRITRFMPRVDVVQKHNAAARRLYIRGHNGKIYPYLVVNDSGLVDARREERVLQLLRMLNHCLGKQKETARRFLHFTVPRVVAVSQQIRLVEDNPASISLLDIFKKGCAKLGIEHDDPIHYYYERLGGVQSRGIKASHQLSRDILKGVQTNMVPRTLLKQWAVQTFPSATDYWQFRKMFTLQLALACFAEHVLHLTRLNPDMMYLHQDSGLMNVAYFKFDVDDGTGEFGATRSVPLSADAEYSSMIATARCFVYPNFKVTAILKPILRDEMVLSRMKKPEEVAGNNTEKLSDSEQIINMVNKAVTSISSRLNSLAHFDGADSKWTVTSGDVMEKTEGFKRSVTKQVLLGLLTNFSSIAPSMSLGFSAVALPVLTSATNRYALNSDQASWFASIASLATPFGCLVAGPIADKFGRRRAMYCVNIFCFIGWLLIAWAYYWPQHQYVILLIGRLLTGLSTGLSSAPATIYMAEIASVNLRGVFCTWNSIAFSLGVLIVYFLGFVLQDNWGLISLITAVFPCVGMVFVTFLVPESPSWLIRKDRFDEAKTNMCKIFGTKEYIPEVAQEIDTLIRNRGVKNNPKPKTILQQVAKKLKYLTRASCLKPLSLVVGFFFFQQFAGTFVIVFYALNIVKEAGVEIDAYVAIVMIGLVRLFSAILVSYISKIFGRRPLSVVSGSGMAVCMMALAGYILAVTKSKVPEATQQSLVFLPVVLLLLYFFTSTVGFLPMPFAMAAELFPAKIRGTATGLASGIGYFFNFVTVKIYPAMISGIGREGVFFFYGAMSLAGTIYVVALLPETRGKTLQEIEEYFGKKPSKNNSLLKEPV</sequence>
<feature type="transmembrane region" description="Helical" evidence="9">
    <location>
        <begin position="4204"/>
        <end position="4222"/>
    </location>
</feature>
<feature type="transmembrane region" description="Helical" evidence="9">
    <location>
        <begin position="3911"/>
        <end position="3932"/>
    </location>
</feature>
<dbReference type="OMA" id="CLDLYGQ"/>
<feature type="transmembrane region" description="Helical" evidence="9">
    <location>
        <begin position="3873"/>
        <end position="3899"/>
    </location>
</feature>
<proteinExistence type="inferred from homology"/>
<dbReference type="InterPro" id="IPR046805">
    <property type="entry name" value="Tra1_ring"/>
</dbReference>
<dbReference type="PRINTS" id="PR00171">
    <property type="entry name" value="SUGRTRNSPORT"/>
</dbReference>
<dbReference type="InParanoid" id="A0A139WGL8"/>
<dbReference type="SUPFAM" id="SSF48452">
    <property type="entry name" value="TPR-like"/>
    <property type="match status" value="1"/>
</dbReference>
<dbReference type="GO" id="GO:0006355">
    <property type="term" value="P:regulation of DNA-templated transcription"/>
    <property type="evidence" value="ECO:0000318"/>
    <property type="project" value="GO_Central"/>
</dbReference>
<feature type="transmembrane region" description="Helical" evidence="9">
    <location>
        <begin position="4100"/>
        <end position="4121"/>
    </location>
</feature>
<dbReference type="GO" id="GO:0022857">
    <property type="term" value="F:transmembrane transporter activity"/>
    <property type="evidence" value="ECO:0007669"/>
    <property type="project" value="InterPro"/>
</dbReference>
<evidence type="ECO:0000256" key="6">
    <source>
        <dbReference type="ARBA" id="ARBA00023180"/>
    </source>
</evidence>
<dbReference type="SUPFAM" id="SSF56112">
    <property type="entry name" value="Protein kinase-like (PK-like)"/>
    <property type="match status" value="1"/>
</dbReference>
<dbReference type="SUPFAM" id="SSF103473">
    <property type="entry name" value="MFS general substrate transporter"/>
    <property type="match status" value="1"/>
</dbReference>
<dbReference type="InterPro" id="IPR036259">
    <property type="entry name" value="MFS_trans_sf"/>
</dbReference>
<evidence type="ECO:0000313" key="13">
    <source>
        <dbReference type="EMBL" id="KYB27138.1"/>
    </source>
</evidence>
<dbReference type="Pfam" id="PF20206">
    <property type="entry name" value="Tra1_ring"/>
    <property type="match status" value="1"/>
</dbReference>
<dbReference type="InterPro" id="IPR003151">
    <property type="entry name" value="PIK-rel_kinase_FAT"/>
</dbReference>
<dbReference type="InterPro" id="IPR014009">
    <property type="entry name" value="PIK_FAT"/>
</dbReference>
<keyword evidence="4 9" id="KW-1133">Transmembrane helix</keyword>
<dbReference type="eggNOG" id="KOG0889">
    <property type="taxonomic scope" value="Eukaryota"/>
</dbReference>
<dbReference type="CDD" id="cd05163">
    <property type="entry name" value="PIKK_TRRAP"/>
    <property type="match status" value="1"/>
</dbReference>
<dbReference type="Gene3D" id="1.20.1250.20">
    <property type="entry name" value="MFS general substrate transporter like domains"/>
    <property type="match status" value="1"/>
</dbReference>
<dbReference type="Pfam" id="PF00454">
    <property type="entry name" value="PI3_PI4_kinase"/>
    <property type="match status" value="1"/>
</dbReference>
<feature type="transmembrane region" description="Helical" evidence="9">
    <location>
        <begin position="3938"/>
        <end position="3958"/>
    </location>
</feature>
<feature type="region of interest" description="Disordered" evidence="8">
    <location>
        <begin position="3195"/>
        <end position="3228"/>
    </location>
</feature>
<dbReference type="EMBL" id="KQ971344">
    <property type="protein sequence ID" value="KYB27138.1"/>
    <property type="molecule type" value="Genomic_DNA"/>
</dbReference>
<dbReference type="PROSITE" id="PS51189">
    <property type="entry name" value="FAT"/>
    <property type="match status" value="1"/>
</dbReference>
<dbReference type="NCBIfam" id="TIGR00879">
    <property type="entry name" value="SP"/>
    <property type="match status" value="1"/>
</dbReference>
<evidence type="ECO:0000256" key="9">
    <source>
        <dbReference type="SAM" id="Phobius"/>
    </source>
</evidence>
<feature type="repeat" description="TPR" evidence="7">
    <location>
        <begin position="3029"/>
        <end position="3062"/>
    </location>
</feature>
<comment type="similarity">
    <text evidence="2">Belongs to the PI3/PI4-kinase family. TRA1 subfamily.</text>
</comment>
<feature type="transmembrane region" description="Helical" evidence="9">
    <location>
        <begin position="4133"/>
        <end position="4153"/>
    </location>
</feature>
<evidence type="ECO:0000256" key="2">
    <source>
        <dbReference type="ARBA" id="ARBA00007234"/>
    </source>
</evidence>
<dbReference type="SMART" id="SM00146">
    <property type="entry name" value="PI3Kc"/>
    <property type="match status" value="1"/>
</dbReference>
<dbReference type="Gene3D" id="1.25.10.10">
    <property type="entry name" value="Leucine-rich Repeat Variant"/>
    <property type="match status" value="1"/>
</dbReference>
<dbReference type="InterPro" id="IPR003663">
    <property type="entry name" value="Sugar/inositol_transpt"/>
</dbReference>
<evidence type="ECO:0000259" key="11">
    <source>
        <dbReference type="PROSITE" id="PS50850"/>
    </source>
</evidence>
<protein>
    <submittedName>
        <fullName evidence="13">Transcription-associated protein 1-like Protein</fullName>
    </submittedName>
</protein>
<dbReference type="InterPro" id="IPR000403">
    <property type="entry name" value="PI3/4_kinase_cat_dom"/>
</dbReference>
<dbReference type="Pfam" id="PF20175">
    <property type="entry name" value="Tra1_central"/>
    <property type="match status" value="1"/>
</dbReference>